<evidence type="ECO:0000313" key="1">
    <source>
        <dbReference type="EMBL" id="WMV41015.1"/>
    </source>
</evidence>
<dbReference type="Proteomes" id="UP001234989">
    <property type="component" value="Chromosome 8"/>
</dbReference>
<proteinExistence type="predicted"/>
<accession>A0AAF0ZKC6</accession>
<reference evidence="1" key="1">
    <citation type="submission" date="2023-08" db="EMBL/GenBank/DDBJ databases">
        <title>A de novo genome assembly of Solanum verrucosum Schlechtendal, a Mexican diploid species geographically isolated from the other diploid A-genome species in potato relatives.</title>
        <authorList>
            <person name="Hosaka K."/>
        </authorList>
    </citation>
    <scope>NUCLEOTIDE SEQUENCE</scope>
    <source>
        <tissue evidence="1">Young leaves</tissue>
    </source>
</reference>
<evidence type="ECO:0000313" key="2">
    <source>
        <dbReference type="Proteomes" id="UP001234989"/>
    </source>
</evidence>
<keyword evidence="2" id="KW-1185">Reference proteome</keyword>
<protein>
    <submittedName>
        <fullName evidence="1">Uncharacterized protein</fullName>
    </submittedName>
</protein>
<sequence>MGDSSASSRRLFSGSNISIASYTPARDIDFCIDSKSGTRPIYIPPYLMVLTELRDLKTQLQRESRINNLSEELVTLKGKVVSRETHDATLDAFGMLRFRGRICNPQVGDLIHNVLAEAHDLQYSICHCPSLYRGCGQHSITIDGPQANPHLD</sequence>
<gene>
    <name evidence="1" type="ORF">MTR67_034400</name>
</gene>
<name>A0AAF0ZKC6_SOLVR</name>
<organism evidence="1 2">
    <name type="scientific">Solanum verrucosum</name>
    <dbReference type="NCBI Taxonomy" id="315347"/>
    <lineage>
        <taxon>Eukaryota</taxon>
        <taxon>Viridiplantae</taxon>
        <taxon>Streptophyta</taxon>
        <taxon>Embryophyta</taxon>
        <taxon>Tracheophyta</taxon>
        <taxon>Spermatophyta</taxon>
        <taxon>Magnoliopsida</taxon>
        <taxon>eudicotyledons</taxon>
        <taxon>Gunneridae</taxon>
        <taxon>Pentapetalae</taxon>
        <taxon>asterids</taxon>
        <taxon>lamiids</taxon>
        <taxon>Solanales</taxon>
        <taxon>Solanaceae</taxon>
        <taxon>Solanoideae</taxon>
        <taxon>Solaneae</taxon>
        <taxon>Solanum</taxon>
    </lineage>
</organism>
<dbReference type="EMBL" id="CP133619">
    <property type="protein sequence ID" value="WMV41015.1"/>
    <property type="molecule type" value="Genomic_DNA"/>
</dbReference>
<dbReference type="AlphaFoldDB" id="A0AAF0ZKC6"/>